<dbReference type="RefSeq" id="WP_040772713.1">
    <property type="nucleotide sequence ID" value="NZ_QRCM01000001.1"/>
</dbReference>
<evidence type="ECO:0000313" key="9">
    <source>
        <dbReference type="Proteomes" id="UP000471120"/>
    </source>
</evidence>
<dbReference type="Proteomes" id="UP000471120">
    <property type="component" value="Unassembled WGS sequence"/>
</dbReference>
<comment type="similarity">
    <text evidence="1">In the C-terminal section; belongs to the class-I pyridoxal-phosphate-dependent aminotransferase family.</text>
</comment>
<keyword evidence="4" id="KW-0238">DNA-binding</keyword>
<accession>A0A6P2C9P3</accession>
<dbReference type="Gene3D" id="3.90.1150.10">
    <property type="entry name" value="Aspartate Aminotransferase, domain 1"/>
    <property type="match status" value="1"/>
</dbReference>
<dbReference type="CDD" id="cd07377">
    <property type="entry name" value="WHTH_GntR"/>
    <property type="match status" value="1"/>
</dbReference>
<dbReference type="SMART" id="SM00345">
    <property type="entry name" value="HTH_GNTR"/>
    <property type="match status" value="1"/>
</dbReference>
<reference evidence="8 9" key="1">
    <citation type="submission" date="2018-07" db="EMBL/GenBank/DDBJ databases">
        <title>Genome sequence of Rhodococcus rhodnii ATCC 35071 from Rhodnius prolixus.</title>
        <authorList>
            <person name="Patel V."/>
            <person name="Vogel K.J."/>
        </authorList>
    </citation>
    <scope>NUCLEOTIDE SEQUENCE [LARGE SCALE GENOMIC DNA]</scope>
    <source>
        <strain evidence="8 9">ATCC 35071</strain>
    </source>
</reference>
<dbReference type="PANTHER" id="PTHR46577">
    <property type="entry name" value="HTH-TYPE TRANSCRIPTIONAL REGULATORY PROTEIN GABR"/>
    <property type="match status" value="1"/>
</dbReference>
<dbReference type="InterPro" id="IPR015421">
    <property type="entry name" value="PyrdxlP-dep_Trfase_major"/>
</dbReference>
<dbReference type="InterPro" id="IPR015424">
    <property type="entry name" value="PyrdxlP-dep_Trfase"/>
</dbReference>
<organism evidence="8 9">
    <name type="scientific">Rhodococcus rhodnii</name>
    <dbReference type="NCBI Taxonomy" id="38312"/>
    <lineage>
        <taxon>Bacteria</taxon>
        <taxon>Bacillati</taxon>
        <taxon>Actinomycetota</taxon>
        <taxon>Actinomycetes</taxon>
        <taxon>Mycobacteriales</taxon>
        <taxon>Nocardiaceae</taxon>
        <taxon>Rhodococcus</taxon>
    </lineage>
</organism>
<keyword evidence="8" id="KW-0808">Transferase</keyword>
<keyword evidence="2" id="KW-0663">Pyridoxal phosphate</keyword>
<dbReference type="GO" id="GO:0003700">
    <property type="term" value="F:DNA-binding transcription factor activity"/>
    <property type="evidence" value="ECO:0007669"/>
    <property type="project" value="InterPro"/>
</dbReference>
<evidence type="ECO:0000256" key="5">
    <source>
        <dbReference type="ARBA" id="ARBA00023163"/>
    </source>
</evidence>
<dbReference type="InterPro" id="IPR000524">
    <property type="entry name" value="Tscrpt_reg_HTH_GntR"/>
</dbReference>
<dbReference type="PROSITE" id="PS50949">
    <property type="entry name" value="HTH_GNTR"/>
    <property type="match status" value="1"/>
</dbReference>
<evidence type="ECO:0000256" key="1">
    <source>
        <dbReference type="ARBA" id="ARBA00005384"/>
    </source>
</evidence>
<dbReference type="GO" id="GO:0003677">
    <property type="term" value="F:DNA binding"/>
    <property type="evidence" value="ECO:0007669"/>
    <property type="project" value="UniProtKB-KW"/>
</dbReference>
<dbReference type="InterPro" id="IPR036390">
    <property type="entry name" value="WH_DNA-bd_sf"/>
</dbReference>
<dbReference type="AlphaFoldDB" id="A0A6P2C9P3"/>
<dbReference type="PANTHER" id="PTHR46577:SF2">
    <property type="entry name" value="TRANSCRIPTIONAL REGULATORY PROTEIN"/>
    <property type="match status" value="1"/>
</dbReference>
<dbReference type="Pfam" id="PF00392">
    <property type="entry name" value="GntR"/>
    <property type="match status" value="1"/>
</dbReference>
<dbReference type="SUPFAM" id="SSF46785">
    <property type="entry name" value="Winged helix' DNA-binding domain"/>
    <property type="match status" value="1"/>
</dbReference>
<proteinExistence type="inferred from homology"/>
<dbReference type="SUPFAM" id="SSF53383">
    <property type="entry name" value="PLP-dependent transferases"/>
    <property type="match status" value="1"/>
</dbReference>
<dbReference type="GO" id="GO:0008483">
    <property type="term" value="F:transaminase activity"/>
    <property type="evidence" value="ECO:0007669"/>
    <property type="project" value="UniProtKB-KW"/>
</dbReference>
<protein>
    <submittedName>
        <fullName evidence="8">PLP-dependent aminotransferase family protein</fullName>
    </submittedName>
</protein>
<evidence type="ECO:0000313" key="8">
    <source>
        <dbReference type="EMBL" id="TXG89469.1"/>
    </source>
</evidence>
<evidence type="ECO:0000256" key="6">
    <source>
        <dbReference type="SAM" id="MobiDB-lite"/>
    </source>
</evidence>
<name>A0A6P2C9P3_9NOCA</name>
<evidence type="ECO:0000256" key="3">
    <source>
        <dbReference type="ARBA" id="ARBA00023015"/>
    </source>
</evidence>
<sequence length="462" mass="48863">MSESSSAHTVADSLRREYGGRPPETRLPSTRAIAAQHGVGPVTVQSALRLLVAEGIVETRPGNGTFVARRPRPPHERDLSWQTTALGPAGPLDVELPGARSAAPGALAMHGGYPAPELLPGALVRSALARAARDSSVVLDAQMNSGLPRLRAWFANEPGPAAGYDADDVLVTNGGQSAVSATLRALAAPGDAVVMESPTYWGAMLAARAHGLRIVPIARTVDGIDPGDLADALAAHNARVFYAQPTFANPSGEVWSPSVRAETLRVLAEHKAFVVEDDWARDLAIDDAPPPLAAADPDGHVVYVRSLTKSMSPSIRVAGIVARGPALRRISTSRWAGEMFVPGLAQHVALDVLTAPGWRRHIATLRRELRERRDALVRELRATPLSVDRVPGGGMSVWVRLPGDVPARDVARRASALGLEVAPGDDWFPAEPPGQCVRMGFVATLPTRYREAVGILAEAAGV</sequence>
<keyword evidence="8" id="KW-0032">Aminotransferase</keyword>
<gene>
    <name evidence="8" type="ORF">DW322_03525</name>
</gene>
<dbReference type="InterPro" id="IPR015422">
    <property type="entry name" value="PyrdxlP-dep_Trfase_small"/>
</dbReference>
<dbReference type="Pfam" id="PF00155">
    <property type="entry name" value="Aminotran_1_2"/>
    <property type="match status" value="1"/>
</dbReference>
<dbReference type="GO" id="GO:0030170">
    <property type="term" value="F:pyridoxal phosphate binding"/>
    <property type="evidence" value="ECO:0007669"/>
    <property type="project" value="InterPro"/>
</dbReference>
<dbReference type="InterPro" id="IPR036388">
    <property type="entry name" value="WH-like_DNA-bd_sf"/>
</dbReference>
<keyword evidence="3" id="KW-0805">Transcription regulation</keyword>
<dbReference type="InterPro" id="IPR004839">
    <property type="entry name" value="Aminotransferase_I/II_large"/>
</dbReference>
<feature type="domain" description="HTH gntR-type" evidence="7">
    <location>
        <begin position="4"/>
        <end position="70"/>
    </location>
</feature>
<dbReference type="InterPro" id="IPR051446">
    <property type="entry name" value="HTH_trans_reg/aminotransferase"/>
</dbReference>
<keyword evidence="5" id="KW-0804">Transcription</keyword>
<dbReference type="Gene3D" id="1.10.10.10">
    <property type="entry name" value="Winged helix-like DNA-binding domain superfamily/Winged helix DNA-binding domain"/>
    <property type="match status" value="1"/>
</dbReference>
<evidence type="ECO:0000256" key="4">
    <source>
        <dbReference type="ARBA" id="ARBA00023125"/>
    </source>
</evidence>
<dbReference type="EMBL" id="QRCM01000001">
    <property type="protein sequence ID" value="TXG89469.1"/>
    <property type="molecule type" value="Genomic_DNA"/>
</dbReference>
<dbReference type="CDD" id="cd00609">
    <property type="entry name" value="AAT_like"/>
    <property type="match status" value="1"/>
</dbReference>
<evidence type="ECO:0000259" key="7">
    <source>
        <dbReference type="PROSITE" id="PS50949"/>
    </source>
</evidence>
<feature type="region of interest" description="Disordered" evidence="6">
    <location>
        <begin position="1"/>
        <end position="27"/>
    </location>
</feature>
<evidence type="ECO:0000256" key="2">
    <source>
        <dbReference type="ARBA" id="ARBA00022898"/>
    </source>
</evidence>
<dbReference type="Gene3D" id="3.40.640.10">
    <property type="entry name" value="Type I PLP-dependent aspartate aminotransferase-like (Major domain)"/>
    <property type="match status" value="1"/>
</dbReference>
<comment type="caution">
    <text evidence="8">The sequence shown here is derived from an EMBL/GenBank/DDBJ whole genome shotgun (WGS) entry which is preliminary data.</text>
</comment>